<dbReference type="InterPro" id="IPR036265">
    <property type="entry name" value="HIT-like_sf"/>
</dbReference>
<gene>
    <name evidence="4" type="ORF">CI238_12345</name>
</gene>
<feature type="compositionally biased region" description="Low complexity" evidence="1">
    <location>
        <begin position="81"/>
        <end position="95"/>
    </location>
</feature>
<feature type="domain" description="ATP adenylyltransferase C-terminal" evidence="2">
    <location>
        <begin position="226"/>
        <end position="348"/>
    </location>
</feature>
<evidence type="ECO:0000313" key="5">
    <source>
        <dbReference type="Proteomes" id="UP000076584"/>
    </source>
</evidence>
<name>A0A161VR49_COLIC</name>
<dbReference type="InterPro" id="IPR045759">
    <property type="entry name" value="Ap4A_phos1/2_N"/>
</dbReference>
<reference evidence="4 5" key="1">
    <citation type="submission" date="2015-06" db="EMBL/GenBank/DDBJ databases">
        <title>Survival trade-offs in plant roots during colonization by closely related pathogenic and mutualistic fungi.</title>
        <authorList>
            <person name="Hacquard S."/>
            <person name="Kracher B."/>
            <person name="Hiruma K."/>
            <person name="Weinman A."/>
            <person name="Muench P."/>
            <person name="Garrido Oter R."/>
            <person name="Ver Loren van Themaat E."/>
            <person name="Dallerey J.-F."/>
            <person name="Damm U."/>
            <person name="Henrissat B."/>
            <person name="Lespinet O."/>
            <person name="Thon M."/>
            <person name="Kemen E."/>
            <person name="McHardy A.C."/>
            <person name="Schulze-Lefert P."/>
            <person name="O'Connell R.J."/>
        </authorList>
    </citation>
    <scope>NUCLEOTIDE SEQUENCE [LARGE SCALE GENOMIC DNA]</scope>
    <source>
        <strain evidence="4 5">MAFF 238704</strain>
    </source>
</reference>
<proteinExistence type="predicted"/>
<dbReference type="GO" id="GO:0009117">
    <property type="term" value="P:nucleotide metabolic process"/>
    <property type="evidence" value="ECO:0007669"/>
    <property type="project" value="InterPro"/>
</dbReference>
<dbReference type="PANTHER" id="PTHR38420:SF1">
    <property type="entry name" value="PUTATIVE (AFU_ORTHOLOGUE AFUA_5G14690)-RELATED"/>
    <property type="match status" value="1"/>
</dbReference>
<dbReference type="GO" id="GO:0005524">
    <property type="term" value="F:ATP binding"/>
    <property type="evidence" value="ECO:0007669"/>
    <property type="project" value="InterPro"/>
</dbReference>
<dbReference type="AlphaFoldDB" id="A0A161VR49"/>
<keyword evidence="4" id="KW-0548">Nucleotidyltransferase</keyword>
<dbReference type="PANTHER" id="PTHR38420">
    <property type="entry name" value="AP-4-A PHOSPHORYLASE II"/>
    <property type="match status" value="1"/>
</dbReference>
<dbReference type="Proteomes" id="UP000076584">
    <property type="component" value="Unassembled WGS sequence"/>
</dbReference>
<feature type="region of interest" description="Disordered" evidence="1">
    <location>
        <begin position="53"/>
        <end position="96"/>
    </location>
</feature>
<keyword evidence="5" id="KW-1185">Reference proteome</keyword>
<dbReference type="InterPro" id="IPR019200">
    <property type="entry name" value="ATP_adenylylTrfase_C"/>
</dbReference>
<evidence type="ECO:0000256" key="1">
    <source>
        <dbReference type="SAM" id="MobiDB-lite"/>
    </source>
</evidence>
<comment type="caution">
    <text evidence="4">The sequence shown here is derived from an EMBL/GenBank/DDBJ whole genome shotgun (WGS) entry which is preliminary data.</text>
</comment>
<dbReference type="Pfam" id="PF19327">
    <property type="entry name" value="Ap4A_phos_N"/>
    <property type="match status" value="1"/>
</dbReference>
<keyword evidence="4" id="KW-0808">Transferase</keyword>
<dbReference type="EMBL" id="LFIW01002032">
    <property type="protein sequence ID" value="KZL79664.1"/>
    <property type="molecule type" value="Genomic_DNA"/>
</dbReference>
<dbReference type="InterPro" id="IPR009163">
    <property type="entry name" value="Ap4A_phos1/2"/>
</dbReference>
<dbReference type="SUPFAM" id="SSF54197">
    <property type="entry name" value="HIT-like"/>
    <property type="match status" value="1"/>
</dbReference>
<evidence type="ECO:0000259" key="2">
    <source>
        <dbReference type="Pfam" id="PF09830"/>
    </source>
</evidence>
<dbReference type="GO" id="GO:0003877">
    <property type="term" value="F:ATP:ADP adenylyltransferase activity"/>
    <property type="evidence" value="ECO:0007669"/>
    <property type="project" value="InterPro"/>
</dbReference>
<organism evidence="4 5">
    <name type="scientific">Colletotrichum incanum</name>
    <name type="common">Soybean anthracnose fungus</name>
    <dbReference type="NCBI Taxonomy" id="1573173"/>
    <lineage>
        <taxon>Eukaryota</taxon>
        <taxon>Fungi</taxon>
        <taxon>Dikarya</taxon>
        <taxon>Ascomycota</taxon>
        <taxon>Pezizomycotina</taxon>
        <taxon>Sordariomycetes</taxon>
        <taxon>Hypocreomycetidae</taxon>
        <taxon>Glomerellales</taxon>
        <taxon>Glomerellaceae</taxon>
        <taxon>Colletotrichum</taxon>
        <taxon>Colletotrichum spaethianum species complex</taxon>
    </lineage>
</organism>
<dbReference type="Pfam" id="PF09830">
    <property type="entry name" value="ATP_transf"/>
    <property type="match status" value="1"/>
</dbReference>
<protein>
    <submittedName>
        <fullName evidence="4">Atp adenylyltransferase</fullName>
    </submittedName>
</protein>
<evidence type="ECO:0000313" key="4">
    <source>
        <dbReference type="EMBL" id="KZL79664.1"/>
    </source>
</evidence>
<feature type="domain" description="Ap4A phosphorylase 1/2 N-terminal" evidence="3">
    <location>
        <begin position="118"/>
        <end position="205"/>
    </location>
</feature>
<dbReference type="OrthoDB" id="10267950at2759"/>
<sequence length="350" mass="37846">MGSTTIDEASVLARFDKLVGDGTVMYSDDMEKIYHEDGGFKFEFRLTSALKSKPPAMEDNAELDDANVNANGDSDRSKTKNPSTDTNGNTSNGTSHEIKFDADGCLPGGDISIAGYEVGPVGETHILSFNKFCAYRPHLLLMTADGRRRQFEGLNSGDLGAAREVLAGLNSSNHGSGQEYLAIFNCGKMGGCSRLHKHMQLIPAPDAIPLWPDTVASGNAEGQDPPFRYFIHRFSGSSNGNHSNETGVLPSADVLASAYWQMLQQATELIPGREKVVEEDRVGRKVAVPHNVVLSERWLVVVPRVKDVVDGAGVNAAGTLGVVWASEMETVDKWKKLGLKRVLGEVGIRK</sequence>
<accession>A0A161VR49</accession>
<dbReference type="STRING" id="1573173.A0A161VR49"/>
<dbReference type="InterPro" id="IPR043171">
    <property type="entry name" value="Ap4A_phos1/2-like"/>
</dbReference>
<evidence type="ECO:0000259" key="3">
    <source>
        <dbReference type="Pfam" id="PF19327"/>
    </source>
</evidence>
<dbReference type="Gene3D" id="3.30.428.70">
    <property type="match status" value="1"/>
</dbReference>